<proteinExistence type="predicted"/>
<name>A0ACC2FBL1_DALPE</name>
<comment type="caution">
    <text evidence="1">The sequence shown here is derived from an EMBL/GenBank/DDBJ whole genome shotgun (WGS) entry which is preliminary data.</text>
</comment>
<gene>
    <name evidence="1" type="ORF">DPEC_G00312470</name>
</gene>
<organism evidence="1 2">
    <name type="scientific">Dallia pectoralis</name>
    <name type="common">Alaska blackfish</name>
    <dbReference type="NCBI Taxonomy" id="75939"/>
    <lineage>
        <taxon>Eukaryota</taxon>
        <taxon>Metazoa</taxon>
        <taxon>Chordata</taxon>
        <taxon>Craniata</taxon>
        <taxon>Vertebrata</taxon>
        <taxon>Euteleostomi</taxon>
        <taxon>Actinopterygii</taxon>
        <taxon>Neopterygii</taxon>
        <taxon>Teleostei</taxon>
        <taxon>Protacanthopterygii</taxon>
        <taxon>Esociformes</taxon>
        <taxon>Umbridae</taxon>
        <taxon>Dallia</taxon>
    </lineage>
</organism>
<keyword evidence="2" id="KW-1185">Reference proteome</keyword>
<evidence type="ECO:0000313" key="1">
    <source>
        <dbReference type="EMBL" id="KAJ7988751.1"/>
    </source>
</evidence>
<dbReference type="EMBL" id="CM055757">
    <property type="protein sequence ID" value="KAJ7988751.1"/>
    <property type="molecule type" value="Genomic_DNA"/>
</dbReference>
<evidence type="ECO:0000313" key="2">
    <source>
        <dbReference type="Proteomes" id="UP001157502"/>
    </source>
</evidence>
<accession>A0ACC2FBL1</accession>
<protein>
    <submittedName>
        <fullName evidence="1">Uncharacterized protein</fullName>
    </submittedName>
</protein>
<sequence>MDASKPASDISLSPSAGYVSSPQDGTGQNALCQPENGTVIGDVRGNDPAPAGGPGEQSLSGYWTAVFDYDAGAEDELSLRKGDLVEVLSRDSLVSGDEGWWTGMIEDRVGIFPSNYVSIGNGFSEKMRDRETAAEACSGYCVPPLHSLQMNNSSCIGLSGHRSIEETVCCIELLFKHHQALS</sequence>
<reference evidence="1" key="1">
    <citation type="submission" date="2021-05" db="EMBL/GenBank/DDBJ databases">
        <authorList>
            <person name="Pan Q."/>
            <person name="Jouanno E."/>
            <person name="Zahm M."/>
            <person name="Klopp C."/>
            <person name="Cabau C."/>
            <person name="Louis A."/>
            <person name="Berthelot C."/>
            <person name="Parey E."/>
            <person name="Roest Crollius H."/>
            <person name="Montfort J."/>
            <person name="Robinson-Rechavi M."/>
            <person name="Bouchez O."/>
            <person name="Lampietro C."/>
            <person name="Lopez Roques C."/>
            <person name="Donnadieu C."/>
            <person name="Postlethwait J."/>
            <person name="Bobe J."/>
            <person name="Dillon D."/>
            <person name="Chandos A."/>
            <person name="von Hippel F."/>
            <person name="Guiguen Y."/>
        </authorList>
    </citation>
    <scope>NUCLEOTIDE SEQUENCE</scope>
    <source>
        <strain evidence="1">YG-Jan2019</strain>
    </source>
</reference>
<dbReference type="Proteomes" id="UP001157502">
    <property type="component" value="Chromosome 30"/>
</dbReference>